<gene>
    <name evidence="2" type="ORF">OCBIM_22034164mg</name>
</gene>
<evidence type="ECO:0000313" key="2">
    <source>
        <dbReference type="EMBL" id="KOF96647.1"/>
    </source>
</evidence>
<accession>A0A0L8I5A9</accession>
<protein>
    <recommendedName>
        <fullName evidence="1">DNA helicase Pif1-like 2B domain-containing protein</fullName>
    </recommendedName>
</protein>
<evidence type="ECO:0000259" key="1">
    <source>
        <dbReference type="Pfam" id="PF21530"/>
    </source>
</evidence>
<dbReference type="AlphaFoldDB" id="A0A0L8I5A9"/>
<name>A0A0L8I5A9_OCTBM</name>
<dbReference type="GO" id="GO:0006260">
    <property type="term" value="P:DNA replication"/>
    <property type="evidence" value="ECO:0007669"/>
    <property type="project" value="TreeGrafter"/>
</dbReference>
<dbReference type="PANTHER" id="PTHR23274">
    <property type="entry name" value="DNA HELICASE-RELATED"/>
    <property type="match status" value="1"/>
</dbReference>
<dbReference type="InterPro" id="IPR027417">
    <property type="entry name" value="P-loop_NTPase"/>
</dbReference>
<dbReference type="CDD" id="cd18809">
    <property type="entry name" value="SF1_C_RecD"/>
    <property type="match status" value="1"/>
</dbReference>
<dbReference type="Gene3D" id="3.40.50.300">
    <property type="entry name" value="P-loop containing nucleotide triphosphate hydrolases"/>
    <property type="match status" value="1"/>
</dbReference>
<proteinExistence type="predicted"/>
<feature type="domain" description="DNA helicase Pif1-like 2B" evidence="1">
    <location>
        <begin position="1"/>
        <end position="35"/>
    </location>
</feature>
<sequence>MPPHELSLKSSSIVMLLRNISIRNGLCNGTRLEMVAMHQHSIEASLISSSLIGRRVLTPRIKVQQSPGKSCQHIKFERTQFPARLSYAMTINKSQGQTFEKVGLFLPQPVFSQEQLYVAYSRVRKLSDVRV</sequence>
<dbReference type="EMBL" id="KQ416516">
    <property type="protein sequence ID" value="KOF96647.1"/>
    <property type="molecule type" value="Genomic_DNA"/>
</dbReference>
<dbReference type="InterPro" id="IPR049163">
    <property type="entry name" value="Pif1-like_2B_dom"/>
</dbReference>
<dbReference type="PANTHER" id="PTHR23274:SF51">
    <property type="entry name" value="OS03G0423850 PROTEIN"/>
    <property type="match status" value="1"/>
</dbReference>
<organism evidence="2">
    <name type="scientific">Octopus bimaculoides</name>
    <name type="common">California two-spotted octopus</name>
    <dbReference type="NCBI Taxonomy" id="37653"/>
    <lineage>
        <taxon>Eukaryota</taxon>
        <taxon>Metazoa</taxon>
        <taxon>Spiralia</taxon>
        <taxon>Lophotrochozoa</taxon>
        <taxon>Mollusca</taxon>
        <taxon>Cephalopoda</taxon>
        <taxon>Coleoidea</taxon>
        <taxon>Octopodiformes</taxon>
        <taxon>Octopoda</taxon>
        <taxon>Incirrata</taxon>
        <taxon>Octopodidae</taxon>
        <taxon>Octopus</taxon>
    </lineage>
</organism>
<dbReference type="Pfam" id="PF21530">
    <property type="entry name" value="Pif1_2B_dom"/>
    <property type="match status" value="1"/>
</dbReference>
<dbReference type="SUPFAM" id="SSF52540">
    <property type="entry name" value="P-loop containing nucleoside triphosphate hydrolases"/>
    <property type="match status" value="1"/>
</dbReference>
<reference evidence="2" key="1">
    <citation type="submission" date="2015-07" db="EMBL/GenBank/DDBJ databases">
        <title>MeaNS - Measles Nucleotide Surveillance Program.</title>
        <authorList>
            <person name="Tran T."/>
            <person name="Druce J."/>
        </authorList>
    </citation>
    <scope>NUCLEOTIDE SEQUENCE</scope>
    <source>
        <strain evidence="2">UCB-OBI-ISO-001</strain>
        <tissue evidence="2">Gonad</tissue>
    </source>
</reference>
<dbReference type="GO" id="GO:0005657">
    <property type="term" value="C:replication fork"/>
    <property type="evidence" value="ECO:0007669"/>
    <property type="project" value="TreeGrafter"/>
</dbReference>